<accession>A0AAQ4EFB6</accession>
<dbReference type="PANTHER" id="PTHR46063:SF1">
    <property type="entry name" value="KELCH DOMAIN-CONTAINING PROTEIN 4"/>
    <property type="match status" value="1"/>
</dbReference>
<keyword evidence="2" id="KW-1185">Reference proteome</keyword>
<name>A0AAQ4EFB6_AMBAM</name>
<evidence type="ECO:0000313" key="1">
    <source>
        <dbReference type="EMBL" id="KAK8773487.1"/>
    </source>
</evidence>
<organism evidence="1 2">
    <name type="scientific">Amblyomma americanum</name>
    <name type="common">Lone star tick</name>
    <dbReference type="NCBI Taxonomy" id="6943"/>
    <lineage>
        <taxon>Eukaryota</taxon>
        <taxon>Metazoa</taxon>
        <taxon>Ecdysozoa</taxon>
        <taxon>Arthropoda</taxon>
        <taxon>Chelicerata</taxon>
        <taxon>Arachnida</taxon>
        <taxon>Acari</taxon>
        <taxon>Parasitiformes</taxon>
        <taxon>Ixodida</taxon>
        <taxon>Ixodoidea</taxon>
        <taxon>Ixodidae</taxon>
        <taxon>Amblyomminae</taxon>
        <taxon>Amblyomma</taxon>
    </lineage>
</organism>
<comment type="caution">
    <text evidence="1">The sequence shown here is derived from an EMBL/GenBank/DDBJ whole genome shotgun (WGS) entry which is preliminary data.</text>
</comment>
<protein>
    <submittedName>
        <fullName evidence="1">Uncharacterized protein</fullName>
    </submittedName>
</protein>
<sequence length="135" mass="15034">MGKKDKKKGKGAEKTIAKTEKKAVQKLKKELAAKGEEDIEKMISQFVEEDRKRLAVTEELVGPPSCRSGATLCVHPEKDQLLLFGGEYFNGQKVMMYHSSKCLQFQGLLPRTALQGYIGAIRQRLADLALIKIPS</sequence>
<dbReference type="AlphaFoldDB" id="A0AAQ4EFB6"/>
<gene>
    <name evidence="1" type="ORF">V5799_011984</name>
</gene>
<dbReference type="Proteomes" id="UP001321473">
    <property type="component" value="Unassembled WGS sequence"/>
</dbReference>
<reference evidence="1 2" key="1">
    <citation type="journal article" date="2023" name="Arcadia Sci">
        <title>De novo assembly of a long-read Amblyomma americanum tick genome.</title>
        <authorList>
            <person name="Chou S."/>
            <person name="Poskanzer K.E."/>
            <person name="Rollins M."/>
            <person name="Thuy-Boun P.S."/>
        </authorList>
    </citation>
    <scope>NUCLEOTIDE SEQUENCE [LARGE SCALE GENOMIC DNA]</scope>
    <source>
        <strain evidence="1">F_SG_1</strain>
        <tissue evidence="1">Salivary glands</tissue>
    </source>
</reference>
<dbReference type="EMBL" id="JARKHS020016836">
    <property type="protein sequence ID" value="KAK8773487.1"/>
    <property type="molecule type" value="Genomic_DNA"/>
</dbReference>
<dbReference type="PANTHER" id="PTHR46063">
    <property type="entry name" value="KELCH DOMAIN-CONTAINING PROTEIN"/>
    <property type="match status" value="1"/>
</dbReference>
<evidence type="ECO:0000313" key="2">
    <source>
        <dbReference type="Proteomes" id="UP001321473"/>
    </source>
</evidence>
<proteinExistence type="predicted"/>
<dbReference type="InterPro" id="IPR052588">
    <property type="entry name" value="Kelch_domain_protein"/>
</dbReference>